<name>A0A1T4YKD1_9BACT</name>
<dbReference type="GO" id="GO:0008233">
    <property type="term" value="F:peptidase activity"/>
    <property type="evidence" value="ECO:0007669"/>
    <property type="project" value="UniProtKB-KW"/>
</dbReference>
<dbReference type="CDD" id="cd03404">
    <property type="entry name" value="SPFH_HflK"/>
    <property type="match status" value="1"/>
</dbReference>
<dbReference type="InterPro" id="IPR001107">
    <property type="entry name" value="Band_7"/>
</dbReference>
<comment type="subcellular location">
    <subcellularLocation>
        <location evidence="1">Membrane</location>
        <topology evidence="1">Single-pass membrane protein</topology>
    </subcellularLocation>
</comment>
<protein>
    <recommendedName>
        <fullName evidence="6">Protein HflK</fullName>
    </recommendedName>
</protein>
<dbReference type="Pfam" id="PF01145">
    <property type="entry name" value="Band_7"/>
    <property type="match status" value="1"/>
</dbReference>
<reference evidence="9" key="1">
    <citation type="submission" date="2017-02" db="EMBL/GenBank/DDBJ databases">
        <authorList>
            <person name="Varghese N."/>
            <person name="Submissions S."/>
        </authorList>
    </citation>
    <scope>NUCLEOTIDE SEQUENCE [LARGE SCALE GENOMIC DNA]</scope>
    <source>
        <strain evidence="9">ATCC 700200</strain>
    </source>
</reference>
<dbReference type="SMART" id="SM00244">
    <property type="entry name" value="PHB"/>
    <property type="match status" value="1"/>
</dbReference>
<dbReference type="AlphaFoldDB" id="A0A1T4YKD1"/>
<evidence type="ECO:0000256" key="1">
    <source>
        <dbReference type="ARBA" id="ARBA00004167"/>
    </source>
</evidence>
<accession>A0A1T4YKD1</accession>
<evidence type="ECO:0000313" key="9">
    <source>
        <dbReference type="Proteomes" id="UP000190774"/>
    </source>
</evidence>
<dbReference type="STRING" id="48467.SAMN02745166_03596"/>
<keyword evidence="8" id="KW-0378">Hydrolase</keyword>
<dbReference type="InterPro" id="IPR010201">
    <property type="entry name" value="HflK"/>
</dbReference>
<sequence>MAASRPPSLPFPNPSNLKINPGRILGVVTALIVGIGLFSSFYQVPASSVAVVQRFGKYLDTTQPGLNFKLPFGIDDVTQVEIRRQLKLEFGYGTRGANNEYQYNDDYEEMARERNMVTGDLNAAVVEWVVQFHIANARDFVFNFIEPQSTLRDMSEAVMREVVGDRSIDEVLTVGRQEIEIKALEGMQKIASTLNMGVHIDQVQLGNVNPPAEVKDSFDEVNRAQQQKESAINQANGEYNRVIPEARGIAEQNISQAEGYATQRVNQAQGDASRFTALLTEYRKATEVTRKRIYLETLSEVLPTIPGKIIIDDRVPQFLPLMNLKPNPAAQVPFAAPNTNSSRNPR</sequence>
<dbReference type="EMBL" id="FUYE01000013">
    <property type="protein sequence ID" value="SKB02249.1"/>
    <property type="molecule type" value="Genomic_DNA"/>
</dbReference>
<keyword evidence="3 6" id="KW-0812">Transmembrane</keyword>
<dbReference type="SUPFAM" id="SSF117892">
    <property type="entry name" value="Band 7/SPFH domain"/>
    <property type="match status" value="1"/>
</dbReference>
<evidence type="ECO:0000256" key="5">
    <source>
        <dbReference type="ARBA" id="ARBA00023136"/>
    </source>
</evidence>
<dbReference type="NCBIfam" id="TIGR01933">
    <property type="entry name" value="hflK"/>
    <property type="match status" value="1"/>
</dbReference>
<dbReference type="RefSeq" id="WP_078814773.1">
    <property type="nucleotide sequence ID" value="NZ_FUYE01000013.1"/>
</dbReference>
<comment type="similarity">
    <text evidence="2 6">Belongs to the band 7/mec-2 family. HflK subfamily.</text>
</comment>
<feature type="transmembrane region" description="Helical" evidence="6">
    <location>
        <begin position="24"/>
        <end position="44"/>
    </location>
</feature>
<proteinExistence type="inferred from homology"/>
<evidence type="ECO:0000256" key="2">
    <source>
        <dbReference type="ARBA" id="ARBA00006971"/>
    </source>
</evidence>
<evidence type="ECO:0000256" key="3">
    <source>
        <dbReference type="ARBA" id="ARBA00022692"/>
    </source>
</evidence>
<evidence type="ECO:0000256" key="6">
    <source>
        <dbReference type="RuleBase" id="RU364113"/>
    </source>
</evidence>
<dbReference type="OrthoDB" id="9779595at2"/>
<dbReference type="InterPro" id="IPR036013">
    <property type="entry name" value="Band_7/SPFH_dom_sf"/>
</dbReference>
<comment type="subunit">
    <text evidence="6">HflC and HflK may interact to form a multimeric complex.</text>
</comment>
<keyword evidence="9" id="KW-1185">Reference proteome</keyword>
<dbReference type="InterPro" id="IPR050710">
    <property type="entry name" value="Band7/mec-2_domain"/>
</dbReference>
<keyword evidence="5 6" id="KW-0472">Membrane</keyword>
<dbReference type="GO" id="GO:0016020">
    <property type="term" value="C:membrane"/>
    <property type="evidence" value="ECO:0007669"/>
    <property type="project" value="UniProtKB-SubCell"/>
</dbReference>
<dbReference type="Gene3D" id="3.30.479.30">
    <property type="entry name" value="Band 7 domain"/>
    <property type="match status" value="1"/>
</dbReference>
<keyword evidence="4 6" id="KW-1133">Transmembrane helix</keyword>
<evidence type="ECO:0000256" key="4">
    <source>
        <dbReference type="ARBA" id="ARBA00022989"/>
    </source>
</evidence>
<feature type="domain" description="Band 7" evidence="7">
    <location>
        <begin position="39"/>
        <end position="222"/>
    </location>
</feature>
<dbReference type="Proteomes" id="UP000190774">
    <property type="component" value="Unassembled WGS sequence"/>
</dbReference>
<dbReference type="GO" id="GO:0006508">
    <property type="term" value="P:proteolysis"/>
    <property type="evidence" value="ECO:0007669"/>
    <property type="project" value="UniProtKB-KW"/>
</dbReference>
<dbReference type="PANTHER" id="PTHR43327:SF2">
    <property type="entry name" value="MODULATOR OF FTSH PROTEASE HFLK"/>
    <property type="match status" value="1"/>
</dbReference>
<dbReference type="PANTHER" id="PTHR43327">
    <property type="entry name" value="STOMATIN-LIKE PROTEIN 2, MITOCHONDRIAL"/>
    <property type="match status" value="1"/>
</dbReference>
<gene>
    <name evidence="8" type="ORF">SAMN02745166_03596</name>
</gene>
<evidence type="ECO:0000259" key="7">
    <source>
        <dbReference type="SMART" id="SM00244"/>
    </source>
</evidence>
<keyword evidence="8" id="KW-0645">Protease</keyword>
<comment type="function">
    <text evidence="6">HflC and HflK could encode or regulate a protease.</text>
</comment>
<organism evidence="8 9">
    <name type="scientific">Prosthecobacter debontii</name>
    <dbReference type="NCBI Taxonomy" id="48467"/>
    <lineage>
        <taxon>Bacteria</taxon>
        <taxon>Pseudomonadati</taxon>
        <taxon>Verrucomicrobiota</taxon>
        <taxon>Verrucomicrobiia</taxon>
        <taxon>Verrucomicrobiales</taxon>
        <taxon>Verrucomicrobiaceae</taxon>
        <taxon>Prosthecobacter</taxon>
    </lineage>
</organism>
<evidence type="ECO:0000313" key="8">
    <source>
        <dbReference type="EMBL" id="SKB02249.1"/>
    </source>
</evidence>